<evidence type="ECO:0000313" key="8">
    <source>
        <dbReference type="EMBL" id="MTV47552.1"/>
    </source>
</evidence>
<keyword evidence="3 7" id="KW-0698">rRNA processing</keyword>
<sequence length="312" mass="34140">MEFHHIPVLLEEVLEALQPRPDGLYLDGTVGGGGHSAAILEKTAGQGRLIGLDQDPRALAAARIKLEKFADQVTLVRSNFRQLGSVVEELGQKGKIDGILLDIGVSSHQLDEAERGFTYRAEAPLDMRMNPDGAVTAAQILNEYPEGEIFRILWEYGEERWSKRIAQFIVNRRTEQPLASTTDLVDVIRAAIPAAARQEGGHPAKRTFQALRIAVNDELGALQEALPAALDALAPSGRLAVISFHSLEDRIVKNFFAEQAKGCTCPPDMPVCGCGKKARLKIITRKPITGSEEELKINPRSQSAKLRVAQKI</sequence>
<dbReference type="RefSeq" id="WP_155474664.1">
    <property type="nucleotide sequence ID" value="NZ_WNKU01000001.1"/>
</dbReference>
<dbReference type="GO" id="GO:0071424">
    <property type="term" value="F:rRNA (cytosine-N4-)-methyltransferase activity"/>
    <property type="evidence" value="ECO:0007669"/>
    <property type="project" value="UniProtKB-UniRule"/>
</dbReference>
<comment type="function">
    <text evidence="7">Specifically methylates the N4 position of cytidine in position 1402 (C1402) of 16S rRNA.</text>
</comment>
<feature type="binding site" evidence="7">
    <location>
        <begin position="33"/>
        <end position="35"/>
    </location>
    <ligand>
        <name>S-adenosyl-L-methionine</name>
        <dbReference type="ChEBI" id="CHEBI:59789"/>
    </ligand>
</feature>
<dbReference type="SUPFAM" id="SSF53335">
    <property type="entry name" value="S-adenosyl-L-methionine-dependent methyltransferases"/>
    <property type="match status" value="1"/>
</dbReference>
<keyword evidence="2 7" id="KW-0963">Cytoplasm</keyword>
<dbReference type="EMBL" id="WNKU01000001">
    <property type="protein sequence ID" value="MTV47552.1"/>
    <property type="molecule type" value="Genomic_DNA"/>
</dbReference>
<dbReference type="PANTHER" id="PTHR11265:SF0">
    <property type="entry name" value="12S RRNA N4-METHYLCYTIDINE METHYLTRANSFERASE"/>
    <property type="match status" value="1"/>
</dbReference>
<dbReference type="HAMAP" id="MF_01007">
    <property type="entry name" value="16SrRNA_methyltr_H"/>
    <property type="match status" value="1"/>
</dbReference>
<dbReference type="PANTHER" id="PTHR11265">
    <property type="entry name" value="S-ADENOSYL-METHYLTRANSFERASE MRAW"/>
    <property type="match status" value="1"/>
</dbReference>
<organism evidence="8 9">
    <name type="scientific">Heliobacterium mobile</name>
    <name type="common">Heliobacillus mobilis</name>
    <dbReference type="NCBI Taxonomy" id="28064"/>
    <lineage>
        <taxon>Bacteria</taxon>
        <taxon>Bacillati</taxon>
        <taxon>Bacillota</taxon>
        <taxon>Clostridia</taxon>
        <taxon>Eubacteriales</taxon>
        <taxon>Heliobacteriaceae</taxon>
        <taxon>Heliobacterium</taxon>
    </lineage>
</organism>
<dbReference type="InterPro" id="IPR023397">
    <property type="entry name" value="SAM-dep_MeTrfase_MraW_recog"/>
</dbReference>
<dbReference type="FunFam" id="1.10.150.170:FF:000001">
    <property type="entry name" value="Ribosomal RNA small subunit methyltransferase H"/>
    <property type="match status" value="1"/>
</dbReference>
<dbReference type="Pfam" id="PF01795">
    <property type="entry name" value="Methyltransf_5"/>
    <property type="match status" value="1"/>
</dbReference>
<gene>
    <name evidence="7 8" type="primary">rsmH</name>
    <name evidence="8" type="ORF">GJ688_00985</name>
</gene>
<dbReference type="EC" id="2.1.1.199" evidence="7"/>
<dbReference type="InterPro" id="IPR029063">
    <property type="entry name" value="SAM-dependent_MTases_sf"/>
</dbReference>
<reference evidence="8 9" key="1">
    <citation type="submission" date="2019-11" db="EMBL/GenBank/DDBJ databases">
        <title>Whole-genome sequence of a the green, strictly anaerobic photosynthetic bacterium Heliobacillus mobilis DSM 6151.</title>
        <authorList>
            <person name="Kyndt J.A."/>
            <person name="Meyer T.E."/>
        </authorList>
    </citation>
    <scope>NUCLEOTIDE SEQUENCE [LARGE SCALE GENOMIC DNA]</scope>
    <source>
        <strain evidence="8 9">DSM 6151</strain>
    </source>
</reference>
<dbReference type="Gene3D" id="1.10.150.170">
    <property type="entry name" value="Putative methyltransferase TM0872, insert domain"/>
    <property type="match status" value="1"/>
</dbReference>
<keyword evidence="4 7" id="KW-0489">Methyltransferase</keyword>
<protein>
    <recommendedName>
        <fullName evidence="7">Ribosomal RNA small subunit methyltransferase H</fullName>
        <ecNumber evidence="7">2.1.1.199</ecNumber>
    </recommendedName>
    <alternativeName>
        <fullName evidence="7">16S rRNA m(4)C1402 methyltransferase</fullName>
    </alternativeName>
    <alternativeName>
        <fullName evidence="7">rRNA (cytosine-N(4)-)-methyltransferase RsmH</fullName>
    </alternativeName>
</protein>
<comment type="caution">
    <text evidence="8">The sequence shown here is derived from an EMBL/GenBank/DDBJ whole genome shotgun (WGS) entry which is preliminary data.</text>
</comment>
<comment type="catalytic activity">
    <reaction evidence="7">
        <text>cytidine(1402) in 16S rRNA + S-adenosyl-L-methionine = N(4)-methylcytidine(1402) in 16S rRNA + S-adenosyl-L-homocysteine + H(+)</text>
        <dbReference type="Rhea" id="RHEA:42928"/>
        <dbReference type="Rhea" id="RHEA-COMP:10286"/>
        <dbReference type="Rhea" id="RHEA-COMP:10287"/>
        <dbReference type="ChEBI" id="CHEBI:15378"/>
        <dbReference type="ChEBI" id="CHEBI:57856"/>
        <dbReference type="ChEBI" id="CHEBI:59789"/>
        <dbReference type="ChEBI" id="CHEBI:74506"/>
        <dbReference type="ChEBI" id="CHEBI:82748"/>
        <dbReference type="EC" id="2.1.1.199"/>
    </reaction>
</comment>
<dbReference type="SMR" id="A0A6I3SBA4"/>
<keyword evidence="6 7" id="KW-0949">S-adenosyl-L-methionine</keyword>
<evidence type="ECO:0000256" key="4">
    <source>
        <dbReference type="ARBA" id="ARBA00022603"/>
    </source>
</evidence>
<evidence type="ECO:0000256" key="3">
    <source>
        <dbReference type="ARBA" id="ARBA00022552"/>
    </source>
</evidence>
<dbReference type="Gene3D" id="3.40.50.150">
    <property type="entry name" value="Vaccinia Virus protein VP39"/>
    <property type="match status" value="1"/>
</dbReference>
<dbReference type="SUPFAM" id="SSF81799">
    <property type="entry name" value="Putative methyltransferase TM0872, insert domain"/>
    <property type="match status" value="1"/>
</dbReference>
<dbReference type="OrthoDB" id="9806637at2"/>
<feature type="binding site" evidence="7">
    <location>
        <position position="80"/>
    </location>
    <ligand>
        <name>S-adenosyl-L-methionine</name>
        <dbReference type="ChEBI" id="CHEBI:59789"/>
    </ligand>
</feature>
<evidence type="ECO:0000256" key="5">
    <source>
        <dbReference type="ARBA" id="ARBA00022679"/>
    </source>
</evidence>
<evidence type="ECO:0000256" key="1">
    <source>
        <dbReference type="ARBA" id="ARBA00010396"/>
    </source>
</evidence>
<feature type="binding site" evidence="7">
    <location>
        <position position="53"/>
    </location>
    <ligand>
        <name>S-adenosyl-L-methionine</name>
        <dbReference type="ChEBI" id="CHEBI:59789"/>
    </ligand>
</feature>
<keyword evidence="5 7" id="KW-0808">Transferase</keyword>
<evidence type="ECO:0000256" key="6">
    <source>
        <dbReference type="ARBA" id="ARBA00022691"/>
    </source>
</evidence>
<keyword evidence="9" id="KW-1185">Reference proteome</keyword>
<comment type="subcellular location">
    <subcellularLocation>
        <location evidence="7">Cytoplasm</location>
    </subcellularLocation>
</comment>
<accession>A0A6I3SBA4</accession>
<comment type="similarity">
    <text evidence="1 7">Belongs to the methyltransferase superfamily. RsmH family.</text>
</comment>
<name>A0A6I3SBA4_HELMO</name>
<dbReference type="AlphaFoldDB" id="A0A6I3SBA4"/>
<feature type="binding site" evidence="7">
    <location>
        <position position="102"/>
    </location>
    <ligand>
        <name>S-adenosyl-L-methionine</name>
        <dbReference type="ChEBI" id="CHEBI:59789"/>
    </ligand>
</feature>
<feature type="binding site" evidence="7">
    <location>
        <position position="109"/>
    </location>
    <ligand>
        <name>S-adenosyl-L-methionine</name>
        <dbReference type="ChEBI" id="CHEBI:59789"/>
    </ligand>
</feature>
<dbReference type="GO" id="GO:0005737">
    <property type="term" value="C:cytoplasm"/>
    <property type="evidence" value="ECO:0007669"/>
    <property type="project" value="UniProtKB-SubCell"/>
</dbReference>
<dbReference type="GO" id="GO:0070475">
    <property type="term" value="P:rRNA base methylation"/>
    <property type="evidence" value="ECO:0007669"/>
    <property type="project" value="UniProtKB-UniRule"/>
</dbReference>
<proteinExistence type="inferred from homology"/>
<dbReference type="Proteomes" id="UP000430670">
    <property type="component" value="Unassembled WGS sequence"/>
</dbReference>
<evidence type="ECO:0000256" key="7">
    <source>
        <dbReference type="HAMAP-Rule" id="MF_01007"/>
    </source>
</evidence>
<evidence type="ECO:0000256" key="2">
    <source>
        <dbReference type="ARBA" id="ARBA00022490"/>
    </source>
</evidence>
<dbReference type="InterPro" id="IPR002903">
    <property type="entry name" value="RsmH"/>
</dbReference>
<evidence type="ECO:0000313" key="9">
    <source>
        <dbReference type="Proteomes" id="UP000430670"/>
    </source>
</evidence>
<dbReference type="NCBIfam" id="TIGR00006">
    <property type="entry name" value="16S rRNA (cytosine(1402)-N(4))-methyltransferase RsmH"/>
    <property type="match status" value="1"/>
</dbReference>
<dbReference type="PIRSF" id="PIRSF004486">
    <property type="entry name" value="MraW"/>
    <property type="match status" value="1"/>
</dbReference>